<accession>A0A8J9Z620</accession>
<evidence type="ECO:0000256" key="1">
    <source>
        <dbReference type="ARBA" id="ARBA00006407"/>
    </source>
</evidence>
<feature type="domain" description="Ubiquinol-cytochrome c chaperone" evidence="2">
    <location>
        <begin position="131"/>
        <end position="256"/>
    </location>
</feature>
<evidence type="ECO:0000313" key="4">
    <source>
        <dbReference type="Proteomes" id="UP000838412"/>
    </source>
</evidence>
<evidence type="ECO:0000259" key="2">
    <source>
        <dbReference type="Pfam" id="PF03981"/>
    </source>
</evidence>
<dbReference type="Proteomes" id="UP000838412">
    <property type="component" value="Chromosome 16"/>
</dbReference>
<comment type="similarity">
    <text evidence="1">Belongs to the CBP3 family.</text>
</comment>
<dbReference type="PANTHER" id="PTHR12184">
    <property type="entry name" value="UBIQUINOL-CYTOCHROME C REDUCTASE COMPLEX ASSEMBLY FACTOR 1 FAMILY MEMBER"/>
    <property type="match status" value="1"/>
</dbReference>
<proteinExistence type="inferred from homology"/>
<organism evidence="3 4">
    <name type="scientific">Branchiostoma lanceolatum</name>
    <name type="common">Common lancelet</name>
    <name type="synonym">Amphioxus lanceolatum</name>
    <dbReference type="NCBI Taxonomy" id="7740"/>
    <lineage>
        <taxon>Eukaryota</taxon>
        <taxon>Metazoa</taxon>
        <taxon>Chordata</taxon>
        <taxon>Cephalochordata</taxon>
        <taxon>Leptocardii</taxon>
        <taxon>Amphioxiformes</taxon>
        <taxon>Branchiostomatidae</taxon>
        <taxon>Branchiostoma</taxon>
    </lineage>
</organism>
<sequence length="272" mass="31266">MSCLRPMLSTAIRCRCRALQLATVQSSTLASTCTTTTSTKMFNLQQTCDQYRPVHMLTRYFSSVSTVQYQSEGGTTPYYAPAEDKPSLGRRILKTLGFTGKLRVNKYRLRNSGLHMYACCTDGIDFSDFFEACGLPDTLNSWFLIMELHVWMCLVRMKQEGEEGKIVCRWLVYTMWEDVRTRGKAMGVSSSQMNESLNVWTEQFYAMIFSYDEGVICDDRTLAAAIWRTVFNKSCDDPEKIERLVAYIRQQVNELDRGIFQRFSGVGVMQRL</sequence>
<evidence type="ECO:0000313" key="3">
    <source>
        <dbReference type="EMBL" id="CAH1247863.1"/>
    </source>
</evidence>
<gene>
    <name evidence="3" type="primary">Hypp8036</name>
    <name evidence="3" type="ORF">BLAG_LOCUS9403</name>
</gene>
<dbReference type="AlphaFoldDB" id="A0A8J9Z620"/>
<dbReference type="EMBL" id="OV696701">
    <property type="protein sequence ID" value="CAH1247863.1"/>
    <property type="molecule type" value="Genomic_DNA"/>
</dbReference>
<dbReference type="OrthoDB" id="4007at2759"/>
<dbReference type="GO" id="GO:0005739">
    <property type="term" value="C:mitochondrion"/>
    <property type="evidence" value="ECO:0007669"/>
    <property type="project" value="TreeGrafter"/>
</dbReference>
<keyword evidence="4" id="KW-1185">Reference proteome</keyword>
<dbReference type="Pfam" id="PF03981">
    <property type="entry name" value="Ubiq_cyt_C_chap"/>
    <property type="match status" value="1"/>
</dbReference>
<dbReference type="InterPro" id="IPR021150">
    <property type="entry name" value="Ubiq_cyt_c_chap"/>
</dbReference>
<protein>
    <submittedName>
        <fullName evidence="3">Hypp8036 protein</fullName>
    </submittedName>
</protein>
<name>A0A8J9Z620_BRALA</name>
<dbReference type="GO" id="GO:0034551">
    <property type="term" value="P:mitochondrial respiratory chain complex III assembly"/>
    <property type="evidence" value="ECO:0007669"/>
    <property type="project" value="TreeGrafter"/>
</dbReference>
<reference evidence="3" key="1">
    <citation type="submission" date="2022-01" db="EMBL/GenBank/DDBJ databases">
        <authorList>
            <person name="Braso-Vives M."/>
        </authorList>
    </citation>
    <scope>NUCLEOTIDE SEQUENCE</scope>
</reference>
<dbReference type="PANTHER" id="PTHR12184:SF1">
    <property type="entry name" value="UBIQUINOL-CYTOCHROME-C REDUCTASE COMPLEX ASSEMBLY FACTOR 1"/>
    <property type="match status" value="1"/>
</dbReference>
<dbReference type="InterPro" id="IPR007129">
    <property type="entry name" value="Ubiqinol_cyt_c_chaperone_CPB3"/>
</dbReference>